<name>A0A6M3JX77_9ZZZZ</name>
<dbReference type="AlphaFoldDB" id="A0A6M3JX77"/>
<protein>
    <submittedName>
        <fullName evidence="1">Uncharacterized protein</fullName>
    </submittedName>
</protein>
<evidence type="ECO:0000313" key="1">
    <source>
        <dbReference type="EMBL" id="QJA73971.1"/>
    </source>
</evidence>
<proteinExistence type="predicted"/>
<accession>A0A6M3JX77</accession>
<gene>
    <name evidence="1" type="ORF">MM415A02139_0006</name>
</gene>
<organism evidence="1">
    <name type="scientific">viral metagenome</name>
    <dbReference type="NCBI Taxonomy" id="1070528"/>
    <lineage>
        <taxon>unclassified sequences</taxon>
        <taxon>metagenomes</taxon>
        <taxon>organismal metagenomes</taxon>
    </lineage>
</organism>
<dbReference type="EMBL" id="MT142065">
    <property type="protein sequence ID" value="QJA73971.1"/>
    <property type="molecule type" value="Genomic_DNA"/>
</dbReference>
<sequence>MSVNYEFLASCEFEDNSLFGEGSCSEPAIAWLWFDDNHTDGFHVCERHLDVYLDKEDDSDDVEDDDEFEE</sequence>
<reference evidence="1" key="1">
    <citation type="submission" date="2020-03" db="EMBL/GenBank/DDBJ databases">
        <title>The deep terrestrial virosphere.</title>
        <authorList>
            <person name="Holmfeldt K."/>
            <person name="Nilsson E."/>
            <person name="Simone D."/>
            <person name="Lopez-Fernandez M."/>
            <person name="Wu X."/>
            <person name="de Brujin I."/>
            <person name="Lundin D."/>
            <person name="Andersson A."/>
            <person name="Bertilsson S."/>
            <person name="Dopson M."/>
        </authorList>
    </citation>
    <scope>NUCLEOTIDE SEQUENCE</scope>
    <source>
        <strain evidence="1">MM415A02139</strain>
    </source>
</reference>